<keyword evidence="1" id="KW-0808">Transferase</keyword>
<evidence type="ECO:0000259" key="7">
    <source>
        <dbReference type="PROSITE" id="PS50175"/>
    </source>
</evidence>
<reference evidence="8" key="2">
    <citation type="journal article" date="2019" name="IMA Fungus">
        <title>Genome sequencing and comparison of five Tilletia species to identify candidate genes for the detection of regulated species infecting wheat.</title>
        <authorList>
            <person name="Nguyen H.D.T."/>
            <person name="Sultana T."/>
            <person name="Kesanakurti P."/>
            <person name="Hambleton S."/>
        </authorList>
    </citation>
    <scope>NUCLEOTIDE SEQUENCE</scope>
    <source>
        <strain evidence="8">DAOMC 238032</strain>
    </source>
</reference>
<name>A0A8T8SJN0_9BASI</name>
<dbReference type="PANTHER" id="PTHR37984:SF5">
    <property type="entry name" value="PROTEIN NYNRIN-LIKE"/>
    <property type="match status" value="1"/>
</dbReference>
<dbReference type="Gene3D" id="3.30.70.270">
    <property type="match status" value="2"/>
</dbReference>
<protein>
    <recommendedName>
        <fullName evidence="7">Peptidase A2 domain-containing protein</fullName>
    </recommendedName>
</protein>
<proteinExistence type="predicted"/>
<dbReference type="InterPro" id="IPR001995">
    <property type="entry name" value="Peptidase_A2_cat"/>
</dbReference>
<dbReference type="InterPro" id="IPR043502">
    <property type="entry name" value="DNA/RNA_pol_sf"/>
</dbReference>
<evidence type="ECO:0000313" key="8">
    <source>
        <dbReference type="EMBL" id="KAE8241677.1"/>
    </source>
</evidence>
<reference evidence="8" key="1">
    <citation type="submission" date="2016-04" db="EMBL/GenBank/DDBJ databases">
        <authorList>
            <person name="Nguyen H.D."/>
            <person name="Kesanakurti P."/>
            <person name="Cullis J."/>
            <person name="Levesque C.A."/>
            <person name="Hambleton S."/>
        </authorList>
    </citation>
    <scope>NUCLEOTIDE SEQUENCE</scope>
    <source>
        <strain evidence="8">DAOMC 238032</strain>
    </source>
</reference>
<keyword evidence="5" id="KW-0378">Hydrolase</keyword>
<dbReference type="AlphaFoldDB" id="A0A8T8SJN0"/>
<dbReference type="InterPro" id="IPR021109">
    <property type="entry name" value="Peptidase_aspartic_dom_sf"/>
</dbReference>
<dbReference type="Pfam" id="PF00078">
    <property type="entry name" value="RVT_1"/>
    <property type="match status" value="1"/>
</dbReference>
<dbReference type="Gene3D" id="2.40.70.10">
    <property type="entry name" value="Acid Proteases"/>
    <property type="match status" value="1"/>
</dbReference>
<sequence length="710" mass="77753">MRSPSADLFFTERDAFYTARSWTVSDSSKPLMRPLRRGPRTVPLPAFPSTGSGLGYRRHIPLTANVRLNDTEGVALSTLVDTGASLSCIDATLLSQLGGEPHGKPIPVHGIGHAESLGFATITFFVDAHDAGGMPVQLEARQDFHVLPSFAPGLLLGLDFITPREIALDAAKGKATIGEFSFPVRESLPGPHAVEAELCLAEATILPARSHKWVRVDVGALTPQVDYAVNPRLSVTMDEAVRVTGPMAMFTSSFGRILLTNVGDRDVELPRRTPVADAVAAHLGDAYVHTSQVFALQPGSPSSSSSATHPVVRPELDPPLGSDALPVDMFEGEHGFGSELAKDSTTVEVDGHWRVGVDESGAAHPAVVELLRRHEKAFALDGRPGRVVGPEMEINLIDDAALRSEAPRRASPAKRQAMDASIQKLLDWDVIEPSASPVSFPVLMVRQHNKWRMCVDYRHLNANTIPDRYPLPRIDAVFSTLTGKRVFSSLDAIRGYHQLGVRTEDRWKTAFVCHRGLYQYKTVHFGLRNAPAVFQRVMDRVLGDLRWQKAVVYIDDVVVASYTMEDHLTSLEKLLSRASDIGLKFSPAKCTFAVPSLVLLGRKVSGAGLAVWKDRASAVTELRRPTTLRELYHVLGLFGYYRPFIPNFAAIAEPLTSLTKGWRYEHADGRYRLVNAEGKPTSPDRVVFPWSLAAQRSFEALKAAIAEPPS</sequence>
<dbReference type="GO" id="GO:0004190">
    <property type="term" value="F:aspartic-type endopeptidase activity"/>
    <property type="evidence" value="ECO:0007669"/>
    <property type="project" value="InterPro"/>
</dbReference>
<evidence type="ECO:0000256" key="5">
    <source>
        <dbReference type="ARBA" id="ARBA00022801"/>
    </source>
</evidence>
<dbReference type="GO" id="GO:0004519">
    <property type="term" value="F:endonuclease activity"/>
    <property type="evidence" value="ECO:0007669"/>
    <property type="project" value="UniProtKB-KW"/>
</dbReference>
<comment type="caution">
    <text evidence="8">The sequence shown here is derived from an EMBL/GenBank/DDBJ whole genome shotgun (WGS) entry which is preliminary data.</text>
</comment>
<dbReference type="Proteomes" id="UP000077671">
    <property type="component" value="Unassembled WGS sequence"/>
</dbReference>
<dbReference type="SUPFAM" id="SSF50630">
    <property type="entry name" value="Acid proteases"/>
    <property type="match status" value="1"/>
</dbReference>
<dbReference type="GO" id="GO:0006508">
    <property type="term" value="P:proteolysis"/>
    <property type="evidence" value="ECO:0007669"/>
    <property type="project" value="InterPro"/>
</dbReference>
<keyword evidence="3" id="KW-0540">Nuclease</keyword>
<dbReference type="InterPro" id="IPR050951">
    <property type="entry name" value="Retrovirus_Pol_polyprotein"/>
</dbReference>
<evidence type="ECO:0000256" key="2">
    <source>
        <dbReference type="ARBA" id="ARBA00022695"/>
    </source>
</evidence>
<accession>A0A8T8SJN0</accession>
<evidence type="ECO:0000256" key="1">
    <source>
        <dbReference type="ARBA" id="ARBA00022679"/>
    </source>
</evidence>
<evidence type="ECO:0000256" key="4">
    <source>
        <dbReference type="ARBA" id="ARBA00022759"/>
    </source>
</evidence>
<evidence type="ECO:0000256" key="3">
    <source>
        <dbReference type="ARBA" id="ARBA00022722"/>
    </source>
</evidence>
<dbReference type="InterPro" id="IPR000477">
    <property type="entry name" value="RT_dom"/>
</dbReference>
<evidence type="ECO:0000313" key="9">
    <source>
        <dbReference type="Proteomes" id="UP000077671"/>
    </source>
</evidence>
<dbReference type="CDD" id="cd01647">
    <property type="entry name" value="RT_LTR"/>
    <property type="match status" value="1"/>
</dbReference>
<keyword evidence="2" id="KW-0548">Nucleotidyltransferase</keyword>
<dbReference type="Gene3D" id="3.10.10.10">
    <property type="entry name" value="HIV Type 1 Reverse Transcriptase, subunit A, domain 1"/>
    <property type="match status" value="1"/>
</dbReference>
<dbReference type="CDD" id="cd00303">
    <property type="entry name" value="retropepsin_like"/>
    <property type="match status" value="1"/>
</dbReference>
<dbReference type="InterPro" id="IPR043128">
    <property type="entry name" value="Rev_trsase/Diguanyl_cyclase"/>
</dbReference>
<dbReference type="GO" id="GO:0016779">
    <property type="term" value="F:nucleotidyltransferase activity"/>
    <property type="evidence" value="ECO:0007669"/>
    <property type="project" value="UniProtKB-KW"/>
</dbReference>
<organism evidence="8 9">
    <name type="scientific">Tilletia caries</name>
    <name type="common">wheat bunt fungus</name>
    <dbReference type="NCBI Taxonomy" id="13290"/>
    <lineage>
        <taxon>Eukaryota</taxon>
        <taxon>Fungi</taxon>
        <taxon>Dikarya</taxon>
        <taxon>Basidiomycota</taxon>
        <taxon>Ustilaginomycotina</taxon>
        <taxon>Exobasidiomycetes</taxon>
        <taxon>Tilletiales</taxon>
        <taxon>Tilletiaceae</taxon>
        <taxon>Tilletia</taxon>
    </lineage>
</organism>
<dbReference type="SUPFAM" id="SSF56672">
    <property type="entry name" value="DNA/RNA polymerases"/>
    <property type="match status" value="1"/>
</dbReference>
<dbReference type="EMBL" id="LWDD02002245">
    <property type="protein sequence ID" value="KAE8241677.1"/>
    <property type="molecule type" value="Genomic_DNA"/>
</dbReference>
<evidence type="ECO:0000256" key="6">
    <source>
        <dbReference type="SAM" id="MobiDB-lite"/>
    </source>
</evidence>
<gene>
    <name evidence="8" type="ORF">A4X03_0g8108</name>
</gene>
<dbReference type="PROSITE" id="PS50175">
    <property type="entry name" value="ASP_PROT_RETROV"/>
    <property type="match status" value="1"/>
</dbReference>
<feature type="domain" description="Peptidase A2" evidence="7">
    <location>
        <begin position="76"/>
        <end position="160"/>
    </location>
</feature>
<dbReference type="PANTHER" id="PTHR37984">
    <property type="entry name" value="PROTEIN CBG26694"/>
    <property type="match status" value="1"/>
</dbReference>
<keyword evidence="4" id="KW-0255">Endonuclease</keyword>
<feature type="region of interest" description="Disordered" evidence="6">
    <location>
        <begin position="297"/>
        <end position="317"/>
    </location>
</feature>